<reference evidence="2 3" key="1">
    <citation type="submission" date="2022-06" db="EMBL/GenBank/DDBJ databases">
        <title>Fructobacillus taiwanensis sp. nov., isolated from the honeybee.</title>
        <authorList>
            <person name="Chen Y.-S."/>
            <person name="Wang L.-T."/>
            <person name="Lee Y.-S."/>
            <person name="Chang Y.-C."/>
            <person name="Wu H.-C."/>
            <person name="Liao C.-Y."/>
            <person name="Chen W.-H."/>
            <person name="Deng J.-N."/>
            <person name="Wang Y.-H."/>
        </authorList>
    </citation>
    <scope>NUCLEOTIDE SEQUENCE [LARGE SCALE GENOMIC DNA]</scope>
    <source>
        <strain evidence="2 3">W13</strain>
    </source>
</reference>
<dbReference type="Gene3D" id="3.10.450.40">
    <property type="match status" value="1"/>
</dbReference>
<evidence type="ECO:0000313" key="2">
    <source>
        <dbReference type="EMBL" id="MCO0831612.1"/>
    </source>
</evidence>
<proteinExistence type="predicted"/>
<keyword evidence="1" id="KW-0812">Transmembrane</keyword>
<keyword evidence="1" id="KW-1133">Transmembrane helix</keyword>
<name>A0ABT0ZNN5_9LACO</name>
<keyword evidence="3" id="KW-1185">Reference proteome</keyword>
<comment type="caution">
    <text evidence="2">The sequence shown here is derived from an EMBL/GenBank/DDBJ whole genome shotgun (WGS) entry which is preliminary data.</text>
</comment>
<sequence>MEIHDNLRVRMARPKKFSWSKFIAIIVAIAVVIIAALAFYAYLALRPMAKAESNVQTVVKQKTNLQNLHDMTVDYRDGATYAVLGDENGKQKVAIIHGKSKNVKIFDYGNGISPSELKKRLKGDDYLASKIYSANLSEYQNALVWEVSYRDEGDSLNYLTMDYKTGTVYRAVNGI</sequence>
<dbReference type="EMBL" id="JAMWYK010000001">
    <property type="protein sequence ID" value="MCO0831612.1"/>
    <property type="molecule type" value="Genomic_DNA"/>
</dbReference>
<feature type="transmembrane region" description="Helical" evidence="1">
    <location>
        <begin position="21"/>
        <end position="43"/>
    </location>
</feature>
<protein>
    <recommendedName>
        <fullName evidence="4">DUF5590 domain-containing protein</fullName>
    </recommendedName>
</protein>
<keyword evidence="1" id="KW-0472">Membrane</keyword>
<evidence type="ECO:0000313" key="3">
    <source>
        <dbReference type="Proteomes" id="UP001523234"/>
    </source>
</evidence>
<dbReference type="RefSeq" id="WP_252442058.1">
    <property type="nucleotide sequence ID" value="NZ_JAMWYK010000001.1"/>
</dbReference>
<evidence type="ECO:0008006" key="4">
    <source>
        <dbReference type="Google" id="ProtNLM"/>
    </source>
</evidence>
<gene>
    <name evidence="2" type="ORF">NFX39_00685</name>
</gene>
<dbReference type="Proteomes" id="UP001523234">
    <property type="component" value="Unassembled WGS sequence"/>
</dbReference>
<accession>A0ABT0ZNN5</accession>
<dbReference type="SUPFAM" id="SSF54403">
    <property type="entry name" value="Cystatin/monellin"/>
    <property type="match status" value="1"/>
</dbReference>
<organism evidence="2 3">
    <name type="scientific">Fructobacillus apis</name>
    <dbReference type="NCBI Taxonomy" id="2935017"/>
    <lineage>
        <taxon>Bacteria</taxon>
        <taxon>Bacillati</taxon>
        <taxon>Bacillota</taxon>
        <taxon>Bacilli</taxon>
        <taxon>Lactobacillales</taxon>
        <taxon>Lactobacillaceae</taxon>
        <taxon>Fructobacillus</taxon>
    </lineage>
</organism>
<evidence type="ECO:0000256" key="1">
    <source>
        <dbReference type="SAM" id="Phobius"/>
    </source>
</evidence>
<dbReference type="InterPro" id="IPR046350">
    <property type="entry name" value="Cystatin_sf"/>
</dbReference>